<dbReference type="Pfam" id="PF23247">
    <property type="entry name" value="LRR_RPS2"/>
    <property type="match status" value="2"/>
</dbReference>
<name>A0A7J9CE33_GOSGO</name>
<feature type="domain" description="Disease resistance protein At4g27190-like leucine-rich repeats" evidence="2">
    <location>
        <begin position="182"/>
        <end position="234"/>
    </location>
</feature>
<dbReference type="AlphaFoldDB" id="A0A7J9CE33"/>
<dbReference type="OrthoDB" id="994872at2759"/>
<accession>A0A7J9CE33</accession>
<dbReference type="PANTHER" id="PTHR33463:SF203">
    <property type="entry name" value="AAA+ ATPASE DOMAIN-CONTAINING PROTEIN"/>
    <property type="match status" value="1"/>
</dbReference>
<evidence type="ECO:0000313" key="3">
    <source>
        <dbReference type="EMBL" id="MBA0746739.1"/>
    </source>
</evidence>
<protein>
    <recommendedName>
        <fullName evidence="2">Disease resistance protein At4g27190-like leucine-rich repeats domain-containing protein</fullName>
    </recommendedName>
</protein>
<dbReference type="InterPro" id="IPR050905">
    <property type="entry name" value="Plant_NBS-LRR"/>
</dbReference>
<evidence type="ECO:0000256" key="1">
    <source>
        <dbReference type="ARBA" id="ARBA00022821"/>
    </source>
</evidence>
<keyword evidence="1" id="KW-0611">Plant defense</keyword>
<keyword evidence="4" id="KW-1185">Reference proteome</keyword>
<evidence type="ECO:0000259" key="2">
    <source>
        <dbReference type="Pfam" id="PF23247"/>
    </source>
</evidence>
<comment type="caution">
    <text evidence="3">The sequence shown here is derived from an EMBL/GenBank/DDBJ whole genome shotgun (WGS) entry which is preliminary data.</text>
</comment>
<sequence>ESYSSLSELNLLPKLVVISLDISSEYLPDGFVFRRLWSFDVSIGMNSGWQSLKSVLEICPISRSLRINKSVDACKQLFEVVESLELGDVEGHPNLIPSLDLGFSKLTSLDLQRCHSMQCLVDALKQQVPITALSNLRKLSLSHMFYLEEMCNAPQPQGFLQKLEEVEVSDCGEMRVLFPIAELRSIEQEGPSRHLTLQSLKIVKIRRCYNLKYIFPMSVANSLGQLHTLMINHCSQLEDIIQDRQVAYKCLLQSLKIVKIESCYKLKYIFPMSTANSLGQLHTLKIESCRQLEDIIQDRQVACKCLLQSLREVSLIHLPQLKGRNVNDIMLAQSSLQKLKVDYCPQLTHFIVSTTI</sequence>
<feature type="domain" description="Disease resistance protein At4g27190-like leucine-rich repeats" evidence="2">
    <location>
        <begin position="237"/>
        <end position="350"/>
    </location>
</feature>
<feature type="non-terminal residue" evidence="3">
    <location>
        <position position="356"/>
    </location>
</feature>
<proteinExistence type="predicted"/>
<dbReference type="SUPFAM" id="SSF52047">
    <property type="entry name" value="RNI-like"/>
    <property type="match status" value="1"/>
</dbReference>
<reference evidence="3 4" key="1">
    <citation type="journal article" date="2019" name="Genome Biol. Evol.">
        <title>Insights into the evolution of the New World diploid cottons (Gossypium, subgenus Houzingenia) based on genome sequencing.</title>
        <authorList>
            <person name="Grover C.E."/>
            <person name="Arick M.A. 2nd"/>
            <person name="Thrash A."/>
            <person name="Conover J.L."/>
            <person name="Sanders W.S."/>
            <person name="Peterson D.G."/>
            <person name="Frelichowski J.E."/>
            <person name="Scheffler J.A."/>
            <person name="Scheffler B.E."/>
            <person name="Wendel J.F."/>
        </authorList>
    </citation>
    <scope>NUCLEOTIDE SEQUENCE [LARGE SCALE GENOMIC DNA]</scope>
    <source>
        <strain evidence="3">5</strain>
        <tissue evidence="3">Leaf</tissue>
    </source>
</reference>
<dbReference type="Gene3D" id="3.80.10.10">
    <property type="entry name" value="Ribonuclease Inhibitor"/>
    <property type="match status" value="2"/>
</dbReference>
<evidence type="ECO:0000313" key="4">
    <source>
        <dbReference type="Proteomes" id="UP000593579"/>
    </source>
</evidence>
<dbReference type="Proteomes" id="UP000593579">
    <property type="component" value="Unassembled WGS sequence"/>
</dbReference>
<dbReference type="EMBL" id="JABEZY010000009">
    <property type="protein sequence ID" value="MBA0746739.1"/>
    <property type="molecule type" value="Genomic_DNA"/>
</dbReference>
<organism evidence="3 4">
    <name type="scientific">Gossypium gossypioides</name>
    <name type="common">Mexican cotton</name>
    <name type="synonym">Selera gossypioides</name>
    <dbReference type="NCBI Taxonomy" id="34282"/>
    <lineage>
        <taxon>Eukaryota</taxon>
        <taxon>Viridiplantae</taxon>
        <taxon>Streptophyta</taxon>
        <taxon>Embryophyta</taxon>
        <taxon>Tracheophyta</taxon>
        <taxon>Spermatophyta</taxon>
        <taxon>Magnoliopsida</taxon>
        <taxon>eudicotyledons</taxon>
        <taxon>Gunneridae</taxon>
        <taxon>Pentapetalae</taxon>
        <taxon>rosids</taxon>
        <taxon>malvids</taxon>
        <taxon>Malvales</taxon>
        <taxon>Malvaceae</taxon>
        <taxon>Malvoideae</taxon>
        <taxon>Gossypium</taxon>
    </lineage>
</organism>
<dbReference type="PANTHER" id="PTHR33463">
    <property type="entry name" value="NB-ARC DOMAIN-CONTAINING PROTEIN-RELATED"/>
    <property type="match status" value="1"/>
</dbReference>
<dbReference type="InterPro" id="IPR057135">
    <property type="entry name" value="At4g27190-like_LRR"/>
</dbReference>
<dbReference type="InterPro" id="IPR032675">
    <property type="entry name" value="LRR_dom_sf"/>
</dbReference>
<gene>
    <name evidence="3" type="ORF">Gogos_009231</name>
</gene>
<feature type="non-terminal residue" evidence="3">
    <location>
        <position position="1"/>
    </location>
</feature>